<protein>
    <submittedName>
        <fullName evidence="1">Terminase small subunit</fullName>
    </submittedName>
</protein>
<keyword evidence="2" id="KW-1185">Reference proteome</keyword>
<dbReference type="InterPro" id="IPR005335">
    <property type="entry name" value="Terminase_ssu"/>
</dbReference>
<organism evidence="1 2">
    <name type="scientific">Skermanella cutis</name>
    <dbReference type="NCBI Taxonomy" id="2775420"/>
    <lineage>
        <taxon>Bacteria</taxon>
        <taxon>Pseudomonadati</taxon>
        <taxon>Pseudomonadota</taxon>
        <taxon>Alphaproteobacteria</taxon>
        <taxon>Rhodospirillales</taxon>
        <taxon>Azospirillaceae</taxon>
        <taxon>Skermanella</taxon>
    </lineage>
</organism>
<dbReference type="InterPro" id="IPR038713">
    <property type="entry name" value="Terminase_Gp1_N_sf"/>
</dbReference>
<sequence length="175" mass="19120">MTAATRKVRSGLTEKQQRFVENLLGGLQPIDAYVEAYKPKMTRRSASYRARDLLNHPRIIAAMAEAQEAARERRVVSLETVTDLLLEAAELARQREQPGALTGAAVALAKLHGLMDAPPSTTNTETLTGEALEAEFRSVMVALGIQPPDDLAEAVLTSSMHPRSSFDRARHCRGV</sequence>
<evidence type="ECO:0000313" key="2">
    <source>
        <dbReference type="Proteomes" id="UP000595197"/>
    </source>
</evidence>
<evidence type="ECO:0000313" key="1">
    <source>
        <dbReference type="EMBL" id="QQP88151.1"/>
    </source>
</evidence>
<dbReference type="Gene3D" id="1.10.10.1400">
    <property type="entry name" value="Terminase, small subunit, N-terminal DNA-binding domain, HTH motif"/>
    <property type="match status" value="1"/>
</dbReference>
<accession>A0ABX7B1W9</accession>
<dbReference type="Pfam" id="PF03592">
    <property type="entry name" value="Terminase_2"/>
    <property type="match status" value="1"/>
</dbReference>
<gene>
    <name evidence="1" type="ORF">IGS68_19095</name>
</gene>
<dbReference type="Proteomes" id="UP000595197">
    <property type="component" value="Chromosome"/>
</dbReference>
<dbReference type="RefSeq" id="WP_201072659.1">
    <property type="nucleotide sequence ID" value="NZ_CP067420.1"/>
</dbReference>
<dbReference type="EMBL" id="CP067420">
    <property type="protein sequence ID" value="QQP88151.1"/>
    <property type="molecule type" value="Genomic_DNA"/>
</dbReference>
<name>A0ABX7B1W9_9PROT</name>
<reference evidence="1" key="1">
    <citation type="submission" date="2021-02" db="EMBL/GenBank/DDBJ databases">
        <title>Skermanella TT6 skin isolate.</title>
        <authorList>
            <person name="Lee K."/>
            <person name="Ganzorig M."/>
        </authorList>
    </citation>
    <scope>NUCLEOTIDE SEQUENCE</scope>
    <source>
        <strain evidence="1">TT6</strain>
    </source>
</reference>
<proteinExistence type="predicted"/>